<dbReference type="AlphaFoldDB" id="A0A3B0RSY9"/>
<accession>A0A3B0RSY9</accession>
<organism evidence="1">
    <name type="scientific">hydrothermal vent metagenome</name>
    <dbReference type="NCBI Taxonomy" id="652676"/>
    <lineage>
        <taxon>unclassified sequences</taxon>
        <taxon>metagenomes</taxon>
        <taxon>ecological metagenomes</taxon>
    </lineage>
</organism>
<sequence>MKRHMLIVCAALIGFVVQPARVQAGEVYIGGQLIGTALDNNFGGFNTAGSFSNDDSVDKTLVGIALTFGLRDQFKLGNMAITPEIEAVWYPNYNISSASFPGAPNPLFTYRSKVKTGRLGLNIWSSFYDSNLWRAEAGAGLGVLYRDFKTTDGVVSGSGDDFALYGKLGVRLLRQVGQRGKLTLGAGYIASTKTNVSLTRIGPGIPAGNLSVKTSGPEISIGYQFSLGNSGN</sequence>
<protein>
    <recommendedName>
        <fullName evidence="2">Outer membrane protein beta-barrel domain-containing protein</fullName>
    </recommendedName>
</protein>
<gene>
    <name evidence="1" type="ORF">MNBD_ALPHA07-878</name>
</gene>
<reference evidence="1" key="1">
    <citation type="submission" date="2018-06" db="EMBL/GenBank/DDBJ databases">
        <authorList>
            <person name="Zhirakovskaya E."/>
        </authorList>
    </citation>
    <scope>NUCLEOTIDE SEQUENCE</scope>
</reference>
<evidence type="ECO:0000313" key="1">
    <source>
        <dbReference type="EMBL" id="VAV91488.1"/>
    </source>
</evidence>
<evidence type="ECO:0008006" key="2">
    <source>
        <dbReference type="Google" id="ProtNLM"/>
    </source>
</evidence>
<proteinExistence type="predicted"/>
<dbReference type="EMBL" id="UOEG01000076">
    <property type="protein sequence ID" value="VAV91488.1"/>
    <property type="molecule type" value="Genomic_DNA"/>
</dbReference>
<dbReference type="InterPro" id="IPR011250">
    <property type="entry name" value="OMP/PagP_B-barrel"/>
</dbReference>
<dbReference type="SUPFAM" id="SSF56925">
    <property type="entry name" value="OMPA-like"/>
    <property type="match status" value="1"/>
</dbReference>
<name>A0A3B0RSY9_9ZZZZ</name>